<dbReference type="Proteomes" id="UP000018291">
    <property type="component" value="Unassembled WGS sequence"/>
</dbReference>
<dbReference type="GO" id="GO:0010411">
    <property type="term" value="P:xyloglucan metabolic process"/>
    <property type="evidence" value="ECO:0007669"/>
    <property type="project" value="TreeGrafter"/>
</dbReference>
<dbReference type="HOGENOM" id="CLU_058803_2_0_11"/>
<proteinExistence type="predicted"/>
<keyword evidence="2" id="KW-1185">Reference proteome</keyword>
<dbReference type="Gene3D" id="2.130.10.10">
    <property type="entry name" value="YVTN repeat-like/Quinoprotein amine dehydrogenase"/>
    <property type="match status" value="1"/>
</dbReference>
<dbReference type="PANTHER" id="PTHR43739:SF5">
    <property type="entry name" value="EXO-ALPHA-SIALIDASE"/>
    <property type="match status" value="1"/>
</dbReference>
<reference evidence="1 2" key="1">
    <citation type="journal article" date="2013" name="ISME J.">
        <title>Metabolic model for the filamentous 'Candidatus Microthrix parvicella' based on genomic and metagenomic analyses.</title>
        <authorList>
            <person name="Jon McIlroy S."/>
            <person name="Kristiansen R."/>
            <person name="Albertsen M."/>
            <person name="Michael Karst S."/>
            <person name="Rossetti S."/>
            <person name="Lund Nielsen J."/>
            <person name="Tandoi V."/>
            <person name="James Seviour R."/>
            <person name="Nielsen P.H."/>
        </authorList>
    </citation>
    <scope>NUCLEOTIDE SEQUENCE [LARGE SCALE GENOMIC DNA]</scope>
    <source>
        <strain evidence="1 2">RN1</strain>
    </source>
</reference>
<gene>
    <name evidence="1" type="ORF">BN381_130311</name>
</gene>
<dbReference type="AlphaFoldDB" id="R4YX75"/>
<dbReference type="STRING" id="1229780.BN381_130311"/>
<dbReference type="InterPro" id="IPR052025">
    <property type="entry name" value="Xyloglucanase_GH74"/>
</dbReference>
<organism evidence="1 2">
    <name type="scientific">Candidatus Neomicrothrix parvicella RN1</name>
    <dbReference type="NCBI Taxonomy" id="1229780"/>
    <lineage>
        <taxon>Bacteria</taxon>
        <taxon>Bacillati</taxon>
        <taxon>Actinomycetota</taxon>
        <taxon>Acidimicrobiia</taxon>
        <taxon>Acidimicrobiales</taxon>
        <taxon>Microthrixaceae</taxon>
        <taxon>Candidatus Neomicrothrix</taxon>
    </lineage>
</organism>
<protein>
    <submittedName>
        <fullName evidence="1">Putative glycosyl hydrolase</fullName>
    </submittedName>
</protein>
<dbReference type="eggNOG" id="COG4447">
    <property type="taxonomic scope" value="Bacteria"/>
</dbReference>
<keyword evidence="1" id="KW-0378">Hydrolase</keyword>
<comment type="caution">
    <text evidence="1">The sequence shown here is derived from an EMBL/GenBank/DDBJ whole genome shotgun (WGS) entry which is preliminary data.</text>
</comment>
<dbReference type="SUPFAM" id="SSF110296">
    <property type="entry name" value="Oligoxyloglucan reducing end-specific cellobiohydrolase"/>
    <property type="match status" value="1"/>
</dbReference>
<dbReference type="GO" id="GO:0016787">
    <property type="term" value="F:hydrolase activity"/>
    <property type="evidence" value="ECO:0007669"/>
    <property type="project" value="UniProtKB-KW"/>
</dbReference>
<dbReference type="EMBL" id="CANL01000005">
    <property type="protein sequence ID" value="CCM62753.1"/>
    <property type="molecule type" value="Genomic_DNA"/>
</dbReference>
<sequence length="379" mass="41666">MSDTITILVGTRKGLFVVERDAGRGDGGTDWTVSEPHFLGHIIQHAIADPRDPNRFVVAAGTGHLGPTVFRTGDRGQTWREATAPPAFHAGDRLERSLDKVFWLSPGHPDDAGVLYAGGVPQGLFRSEDHGDTWAPLDGWCDHPMWETWAEFPQQGTPDGAMLHSINVDPRDGAHLYVGLSSGGVFESTDAGSDWRPLNRGVKAAFLPEPEVEFGHDPHCVRMHPLMPDRLYQQNHCGMYRLDRPGERWERIGNNMPHDVGDIGFPIELHPRDPDVAWVFPMDGTDVWPRTSPDGRPAAYVTRDAGTTWKRQDVGLPERGWLTVKRQAMTTDEADPVGVYFGTTSGELWASADGGEHWNPVAAHLPEIYSVEVAAGVGG</sequence>
<dbReference type="InterPro" id="IPR015943">
    <property type="entry name" value="WD40/YVTN_repeat-like_dom_sf"/>
</dbReference>
<name>R4YX75_9ACTN</name>
<evidence type="ECO:0000313" key="1">
    <source>
        <dbReference type="EMBL" id="CCM62753.1"/>
    </source>
</evidence>
<evidence type="ECO:0000313" key="2">
    <source>
        <dbReference type="Proteomes" id="UP000018291"/>
    </source>
</evidence>
<dbReference type="RefSeq" id="WP_012224424.1">
    <property type="nucleotide sequence ID" value="NZ_HG422565.1"/>
</dbReference>
<accession>R4YX75</accession>
<dbReference type="OrthoDB" id="9764804at2"/>
<dbReference type="PANTHER" id="PTHR43739">
    <property type="entry name" value="XYLOGLUCANASE (EUROFUNG)"/>
    <property type="match status" value="1"/>
</dbReference>